<comment type="caution">
    <text evidence="1">The sequence shown here is derived from an EMBL/GenBank/DDBJ whole genome shotgun (WGS) entry which is preliminary data.</text>
</comment>
<sequence>MHQVDTMNLSVLDVIQIIEAKISELRAEDKPKLFSCFLHQFLERFCGYLKERSQTSGHASIDEEGPKFIFRVVDGYISNMVKPTPVAPTDWSQTIRGLCPGSCADCASLRAFVESPTQRVMQFAVAEKRRKHLHSKLDGTFVCNTIRSG</sequence>
<proteinExistence type="predicted"/>
<name>A0ABR4LIU1_9EURO</name>
<keyword evidence="2" id="KW-1185">Reference proteome</keyword>
<dbReference type="Proteomes" id="UP001610432">
    <property type="component" value="Unassembled WGS sequence"/>
</dbReference>
<dbReference type="GeneID" id="98140981"/>
<gene>
    <name evidence="1" type="ORF">BJX67DRAFT_229657</name>
</gene>
<dbReference type="EMBL" id="JBFXLQ010000045">
    <property type="protein sequence ID" value="KAL2864014.1"/>
    <property type="molecule type" value="Genomic_DNA"/>
</dbReference>
<organism evidence="1 2">
    <name type="scientific">Aspergillus lucknowensis</name>
    <dbReference type="NCBI Taxonomy" id="176173"/>
    <lineage>
        <taxon>Eukaryota</taxon>
        <taxon>Fungi</taxon>
        <taxon>Dikarya</taxon>
        <taxon>Ascomycota</taxon>
        <taxon>Pezizomycotina</taxon>
        <taxon>Eurotiomycetes</taxon>
        <taxon>Eurotiomycetidae</taxon>
        <taxon>Eurotiales</taxon>
        <taxon>Aspergillaceae</taxon>
        <taxon>Aspergillus</taxon>
        <taxon>Aspergillus subgen. Nidulantes</taxon>
    </lineage>
</organism>
<evidence type="ECO:0000313" key="1">
    <source>
        <dbReference type="EMBL" id="KAL2864014.1"/>
    </source>
</evidence>
<protein>
    <submittedName>
        <fullName evidence="1">Uncharacterized protein</fullName>
    </submittedName>
</protein>
<reference evidence="1 2" key="1">
    <citation type="submission" date="2024-07" db="EMBL/GenBank/DDBJ databases">
        <title>Section-level genome sequencing and comparative genomics of Aspergillus sections Usti and Cavernicolus.</title>
        <authorList>
            <consortium name="Lawrence Berkeley National Laboratory"/>
            <person name="Nybo J.L."/>
            <person name="Vesth T.C."/>
            <person name="Theobald S."/>
            <person name="Frisvad J.C."/>
            <person name="Larsen T.O."/>
            <person name="Kjaerboelling I."/>
            <person name="Rothschild-Mancinelli K."/>
            <person name="Lyhne E.K."/>
            <person name="Kogle M.E."/>
            <person name="Barry K."/>
            <person name="Clum A."/>
            <person name="Na H."/>
            <person name="Ledsgaard L."/>
            <person name="Lin J."/>
            <person name="Lipzen A."/>
            <person name="Kuo A."/>
            <person name="Riley R."/>
            <person name="Mondo S."/>
            <person name="Labutti K."/>
            <person name="Haridas S."/>
            <person name="Pangalinan J."/>
            <person name="Salamov A.A."/>
            <person name="Simmons B.A."/>
            <person name="Magnuson J.K."/>
            <person name="Chen J."/>
            <person name="Drula E."/>
            <person name="Henrissat B."/>
            <person name="Wiebenga A."/>
            <person name="Lubbers R.J."/>
            <person name="Gomes A.C."/>
            <person name="Macurrencykelacurrency M.R."/>
            <person name="Stajich J."/>
            <person name="Grigoriev I.V."/>
            <person name="Mortensen U.H."/>
            <person name="De Vries R.P."/>
            <person name="Baker S.E."/>
            <person name="Andersen M.R."/>
        </authorList>
    </citation>
    <scope>NUCLEOTIDE SEQUENCE [LARGE SCALE GENOMIC DNA]</scope>
    <source>
        <strain evidence="1 2">CBS 449.75</strain>
    </source>
</reference>
<dbReference type="RefSeq" id="XP_070882993.1">
    <property type="nucleotide sequence ID" value="XM_071025909.1"/>
</dbReference>
<evidence type="ECO:0000313" key="2">
    <source>
        <dbReference type="Proteomes" id="UP001610432"/>
    </source>
</evidence>
<accession>A0ABR4LIU1</accession>